<protein>
    <submittedName>
        <fullName evidence="1">Uncharacterized protein</fullName>
    </submittedName>
</protein>
<keyword evidence="2" id="KW-1185">Reference proteome</keyword>
<reference evidence="1 2" key="1">
    <citation type="submission" date="2023-03" db="EMBL/GenBank/DDBJ databases">
        <title>Draft assemblies of triclosan tolerant bacteria isolated from returned activated sludge.</title>
        <authorList>
            <person name="Van Hamelsveld S."/>
        </authorList>
    </citation>
    <scope>NUCLEOTIDE SEQUENCE [LARGE SCALE GENOMIC DNA]</scope>
    <source>
        <strain evidence="1 2">GW210010_S58</strain>
    </source>
</reference>
<evidence type="ECO:0000313" key="1">
    <source>
        <dbReference type="EMBL" id="MDF3831456.1"/>
    </source>
</evidence>
<evidence type="ECO:0000313" key="2">
    <source>
        <dbReference type="Proteomes" id="UP001216674"/>
    </source>
</evidence>
<sequence length="58" mass="5946">MFANPEFNASRPIAVLLGGSGHARPPVAHVSVVPALLKPLPDVDRRSGTASEPCAEAA</sequence>
<name>A0ABT6AFS9_9BURK</name>
<dbReference type="Proteomes" id="UP001216674">
    <property type="component" value="Unassembled WGS sequence"/>
</dbReference>
<proteinExistence type="predicted"/>
<dbReference type="RefSeq" id="WP_276263330.1">
    <property type="nucleotide sequence ID" value="NZ_JARJLM010000006.1"/>
</dbReference>
<gene>
    <name evidence="1" type="ORF">P3W85_00540</name>
</gene>
<comment type="caution">
    <text evidence="1">The sequence shown here is derived from an EMBL/GenBank/DDBJ whole genome shotgun (WGS) entry which is preliminary data.</text>
</comment>
<dbReference type="EMBL" id="JARJLM010000006">
    <property type="protein sequence ID" value="MDF3831456.1"/>
    <property type="molecule type" value="Genomic_DNA"/>
</dbReference>
<accession>A0ABT6AFS9</accession>
<organism evidence="1 2">
    <name type="scientific">Cupriavidus basilensis</name>
    <dbReference type="NCBI Taxonomy" id="68895"/>
    <lineage>
        <taxon>Bacteria</taxon>
        <taxon>Pseudomonadati</taxon>
        <taxon>Pseudomonadota</taxon>
        <taxon>Betaproteobacteria</taxon>
        <taxon>Burkholderiales</taxon>
        <taxon>Burkholderiaceae</taxon>
        <taxon>Cupriavidus</taxon>
    </lineage>
</organism>